<proteinExistence type="predicted"/>
<dbReference type="AlphaFoldDB" id="A0A1R3KJU9"/>
<gene>
    <name evidence="5" type="ORF">CCACVL1_00791</name>
    <name evidence="4" type="ORF">CCACVL1_00891</name>
    <name evidence="3" type="ORF">CCACVL1_00955</name>
    <name evidence="2" type="ORF">CCACVL1_01319</name>
    <name evidence="1" type="ORF">CCACVL1_01374</name>
</gene>
<name>A0A1R3KJU9_COCAP</name>
<organism evidence="2 6">
    <name type="scientific">Corchorus capsularis</name>
    <name type="common">Jute</name>
    <dbReference type="NCBI Taxonomy" id="210143"/>
    <lineage>
        <taxon>Eukaryota</taxon>
        <taxon>Viridiplantae</taxon>
        <taxon>Streptophyta</taxon>
        <taxon>Embryophyta</taxon>
        <taxon>Tracheophyta</taxon>
        <taxon>Spermatophyta</taxon>
        <taxon>Magnoliopsida</taxon>
        <taxon>eudicotyledons</taxon>
        <taxon>Gunneridae</taxon>
        <taxon>Pentapetalae</taxon>
        <taxon>rosids</taxon>
        <taxon>malvids</taxon>
        <taxon>Malvales</taxon>
        <taxon>Malvaceae</taxon>
        <taxon>Grewioideae</taxon>
        <taxon>Apeibeae</taxon>
        <taxon>Corchorus</taxon>
    </lineage>
</organism>
<dbReference type="EMBL" id="AWWV01002258">
    <property type="protein sequence ID" value="OMP10536.1"/>
    <property type="molecule type" value="Genomic_DNA"/>
</dbReference>
<dbReference type="EMBL" id="AWWV01002449">
    <property type="protein sequence ID" value="OMP10473.1"/>
    <property type="molecule type" value="Genomic_DNA"/>
</dbReference>
<evidence type="ECO:0000313" key="6">
    <source>
        <dbReference type="Proteomes" id="UP000188268"/>
    </source>
</evidence>
<accession>A0A1R3KJU9</accession>
<sequence>MLVEVKEFVSESHYRELHK</sequence>
<evidence type="ECO:0000313" key="3">
    <source>
        <dbReference type="EMBL" id="OMP10473.1"/>
    </source>
</evidence>
<protein>
    <submittedName>
        <fullName evidence="2">Uncharacterized protein</fullName>
    </submittedName>
</protein>
<dbReference type="EMBL" id="AWWV01001924">
    <property type="protein sequence ID" value="OMP10788.1"/>
    <property type="molecule type" value="Genomic_DNA"/>
</dbReference>
<keyword evidence="6" id="KW-1185">Reference proteome</keyword>
<dbReference type="Proteomes" id="UP000188268">
    <property type="component" value="Unassembled WGS sequence"/>
</dbReference>
<reference evidence="2 6" key="1">
    <citation type="submission" date="2013-09" db="EMBL/GenBank/DDBJ databases">
        <title>Corchorus capsularis genome sequencing.</title>
        <authorList>
            <person name="Alam M."/>
            <person name="Haque M.S."/>
            <person name="Islam M.S."/>
            <person name="Emdad E.M."/>
            <person name="Islam M.M."/>
            <person name="Ahmed B."/>
            <person name="Halim A."/>
            <person name="Hossen Q.M.M."/>
            <person name="Hossain M.Z."/>
            <person name="Ahmed R."/>
            <person name="Khan M.M."/>
            <person name="Islam R."/>
            <person name="Rashid M.M."/>
            <person name="Khan S.A."/>
            <person name="Rahman M.S."/>
            <person name="Alam M."/>
        </authorList>
    </citation>
    <scope>NUCLEOTIDE SEQUENCE [LARGE SCALE GENOMIC DNA]</scope>
    <source>
        <strain evidence="6">cv. CVL-1</strain>
        <tissue evidence="2">Whole seedling</tissue>
    </source>
</reference>
<evidence type="ECO:0000313" key="1">
    <source>
        <dbReference type="EMBL" id="OMP07115.1"/>
    </source>
</evidence>
<evidence type="ECO:0000313" key="5">
    <source>
        <dbReference type="EMBL" id="OMP10788.1"/>
    </source>
</evidence>
<comment type="caution">
    <text evidence="2">The sequence shown here is derived from an EMBL/GenBank/DDBJ whole genome shotgun (WGS) entry which is preliminary data.</text>
</comment>
<evidence type="ECO:0000313" key="4">
    <source>
        <dbReference type="EMBL" id="OMP10536.1"/>
    </source>
</evidence>
<dbReference type="EMBL" id="AWWV01004647">
    <property type="protein sequence ID" value="OMP07115.1"/>
    <property type="molecule type" value="Genomic_DNA"/>
</dbReference>
<evidence type="ECO:0000313" key="2">
    <source>
        <dbReference type="EMBL" id="OMP07362.1"/>
    </source>
</evidence>
<dbReference type="EMBL" id="AWWV01004485">
    <property type="protein sequence ID" value="OMP07362.1"/>
    <property type="molecule type" value="Genomic_DNA"/>
</dbReference>